<dbReference type="SUPFAM" id="SSF56672">
    <property type="entry name" value="DNA/RNA polymerases"/>
    <property type="match status" value="1"/>
</dbReference>
<protein>
    <recommendedName>
        <fullName evidence="8">Integrase catalytic domain-containing protein</fullName>
    </recommendedName>
</protein>
<dbReference type="PROSITE" id="PS50158">
    <property type="entry name" value="ZF_CCHC"/>
    <property type="match status" value="1"/>
</dbReference>
<evidence type="ECO:0000259" key="4">
    <source>
        <dbReference type="PROSITE" id="PS50158"/>
    </source>
</evidence>
<proteinExistence type="predicted"/>
<dbReference type="GO" id="GO:0008270">
    <property type="term" value="F:zinc ion binding"/>
    <property type="evidence" value="ECO:0007669"/>
    <property type="project" value="UniProtKB-KW"/>
</dbReference>
<dbReference type="InterPro" id="IPR036397">
    <property type="entry name" value="RNaseH_sf"/>
</dbReference>
<accession>A0A388LGF3</accession>
<dbReference type="PANTHER" id="PTHR37984">
    <property type="entry name" value="PROTEIN CBG26694"/>
    <property type="match status" value="1"/>
</dbReference>
<dbReference type="CDD" id="cd01647">
    <property type="entry name" value="RT_LTR"/>
    <property type="match status" value="1"/>
</dbReference>
<keyword evidence="1" id="KW-0511">Multifunctional enzyme</keyword>
<keyword evidence="2" id="KW-0479">Metal-binding</keyword>
<evidence type="ECO:0000256" key="3">
    <source>
        <dbReference type="SAM" id="MobiDB-lite"/>
    </source>
</evidence>
<evidence type="ECO:0000313" key="6">
    <source>
        <dbReference type="EMBL" id="GBG81303.1"/>
    </source>
</evidence>
<name>A0A388LGF3_CHABU</name>
<dbReference type="EMBL" id="BFEA01000370">
    <property type="protein sequence ID" value="GBG81303.1"/>
    <property type="molecule type" value="Genomic_DNA"/>
</dbReference>
<dbReference type="GO" id="GO:0003824">
    <property type="term" value="F:catalytic activity"/>
    <property type="evidence" value="ECO:0007669"/>
    <property type="project" value="UniProtKB-KW"/>
</dbReference>
<dbReference type="Proteomes" id="UP000265515">
    <property type="component" value="Unassembled WGS sequence"/>
</dbReference>
<dbReference type="OrthoDB" id="3341476at2759"/>
<dbReference type="Gene3D" id="3.30.420.10">
    <property type="entry name" value="Ribonuclease H-like superfamily/Ribonuclease H"/>
    <property type="match status" value="1"/>
</dbReference>
<dbReference type="InterPro" id="IPR012337">
    <property type="entry name" value="RNaseH-like_sf"/>
</dbReference>
<keyword evidence="7" id="KW-1185">Reference proteome</keyword>
<dbReference type="Gene3D" id="3.30.70.270">
    <property type="match status" value="2"/>
</dbReference>
<keyword evidence="2" id="KW-0862">Zinc</keyword>
<feature type="region of interest" description="Disordered" evidence="3">
    <location>
        <begin position="559"/>
        <end position="583"/>
    </location>
</feature>
<dbReference type="Pfam" id="PF17921">
    <property type="entry name" value="Integrase_H2C2"/>
    <property type="match status" value="1"/>
</dbReference>
<reference evidence="6 7" key="1">
    <citation type="journal article" date="2018" name="Cell">
        <title>The Chara Genome: Secondary Complexity and Implications for Plant Terrestrialization.</title>
        <authorList>
            <person name="Nishiyama T."/>
            <person name="Sakayama H."/>
            <person name="Vries J.D."/>
            <person name="Buschmann H."/>
            <person name="Saint-Marcoux D."/>
            <person name="Ullrich K.K."/>
            <person name="Haas F.B."/>
            <person name="Vanderstraeten L."/>
            <person name="Becker D."/>
            <person name="Lang D."/>
            <person name="Vosolsobe S."/>
            <person name="Rombauts S."/>
            <person name="Wilhelmsson P.K.I."/>
            <person name="Janitza P."/>
            <person name="Kern R."/>
            <person name="Heyl A."/>
            <person name="Rumpler F."/>
            <person name="Villalobos L.I.A.C."/>
            <person name="Clay J.M."/>
            <person name="Skokan R."/>
            <person name="Toyoda A."/>
            <person name="Suzuki Y."/>
            <person name="Kagoshima H."/>
            <person name="Schijlen E."/>
            <person name="Tajeshwar N."/>
            <person name="Catarino B."/>
            <person name="Hetherington A.J."/>
            <person name="Saltykova A."/>
            <person name="Bonnot C."/>
            <person name="Breuninger H."/>
            <person name="Symeonidi A."/>
            <person name="Radhakrishnan G.V."/>
            <person name="Van Nieuwerburgh F."/>
            <person name="Deforce D."/>
            <person name="Chang C."/>
            <person name="Karol K.G."/>
            <person name="Hedrich R."/>
            <person name="Ulvskov P."/>
            <person name="Glockner G."/>
            <person name="Delwiche C.F."/>
            <person name="Petrasek J."/>
            <person name="Van de Peer Y."/>
            <person name="Friml J."/>
            <person name="Beilby M."/>
            <person name="Dolan L."/>
            <person name="Kohara Y."/>
            <person name="Sugano S."/>
            <person name="Fujiyama A."/>
            <person name="Delaux P.-M."/>
            <person name="Quint M."/>
            <person name="TheiBen G."/>
            <person name="Hagemann M."/>
            <person name="Harholt J."/>
            <person name="Dunand C."/>
            <person name="Zachgo S."/>
            <person name="Langdale J."/>
            <person name="Maumus F."/>
            <person name="Straeten D.V.D."/>
            <person name="Gould S.B."/>
            <person name="Rensing S.A."/>
        </authorList>
    </citation>
    <scope>NUCLEOTIDE SEQUENCE [LARGE SCALE GENOMIC DNA]</scope>
    <source>
        <strain evidence="6 7">S276</strain>
    </source>
</reference>
<evidence type="ECO:0008006" key="8">
    <source>
        <dbReference type="Google" id="ProtNLM"/>
    </source>
</evidence>
<dbReference type="FunFam" id="3.30.70.270:FF:000020">
    <property type="entry name" value="Transposon Tf2-6 polyprotein-like Protein"/>
    <property type="match status" value="1"/>
</dbReference>
<dbReference type="InterPro" id="IPR000477">
    <property type="entry name" value="RT_dom"/>
</dbReference>
<sequence length="1324" mass="149354">MSDEEDTREDDRILRSARRPVAHLALGPEGDRYLFRQRRERLQQQRRARAAEASRALVSEATASEAMATSAQQTSQTGSSGSVGSKVAQTQSQSTGVMASQPLVLTSNEIAIQQAALQEAQPQHALGQIKAEKERIIRRRARMLRREADVSELEEMDLTHVTDDVRIIRSVLLNVVEMQDQQTTILQDIPQSLALLVGRAPATSPMSGPGAWPVVHPPPFVPPVTGVSPYVAPSLVAIVSLGMPLSGGVSAGTSLQVPIQTMFTQSLLQVAVTMQPAVSQTVQPQGTQPQQLAQQPVSQGPQPGVMQGPRQTQWVPKTAIAAPKPFTADKRGEDLDTWLRAVPVYVRCKLTLPHEEVLVVASYLEGSAARWLSGLVQLQGYGHDFRAWAVPQKLDDFLKLVEERWHDPQEAQRATDATLTLHTRQFKSVREATDAVERLICPPGVRYDPQVLLTSYLRCFSLPLRNQLAGEANINIHNFPSFSKKALDLEATIGHGHAPTIDGRRKTLPPNWKAKGRIMFVNNDGSTIELDDNFQEGVGAEAGSVEASGGGVIAVVTQKGKATGRRRGGSRSRSQVDPNAPPWEKVGLTEDVWRDRYTRQACIRCGQYGHNQFKCRNKKVTDKIPPMMGQAVGSSHPVGSNVASTSGTAPGNTTGQYGLHEFVVMPFSLCNAPDTFQHAMNRIFHDYLDKFVIVYLDDILIFSKTVEEHVAHLDKVLSLLRQHKFKINGEKCEFGRTRVLYLGHEISAEVLKPDDAKVTSIRDWPRPQSVTEMRSFLGMTGYYRTFVKNYSIVATPLTDLTRLDTPWEWTDECEAAFRHLKHALMHYEVLKLPDLDKPFIVTTDASQYGIGAVLAQQEGPKLRPVEYMSKKMSSQKLAKSTYEKGLYAVYKALTHWRHSPWERWIEVIQQYDFDPQYLKGEYNKVVDALSHRPDFSGALSNEFDLTDDVTRSLVEAYREDQFMSEIIRRLEAKDKKTSAEFELVNGLLFLEKAGNKRLCVPNSESLRSLILGKCHDATGHFGYKKTAANLLQRFWWPTMMRDAQLYVETCQVCQRDKPRTQAPLGLLKPLPIPERPGESLSMDFMDTLVTSKSGMQHIFVIVDRFSKYARLVAMLETARTEYVIRMFKENWVKDFGLPKSIINDRDARFTSELWKPLLQSRELRARDFPQTHAQYFGPWEVLDIVGTDPDGPSYVIRIPSHLRTYPVFHASKLAPFKETDEFPSHPSMLPPTMDGEVDIDDIVDHRELPVQRPTGRGRPPKPKLQYHIRFRHHTDPKEDHWFTREELMQTAPQVVAHYEKSLQKGKPRWSKTELLRGLLKLRRK</sequence>
<dbReference type="CDD" id="cd09274">
    <property type="entry name" value="RNase_HI_RT_Ty3"/>
    <property type="match status" value="1"/>
</dbReference>
<evidence type="ECO:0000313" key="7">
    <source>
        <dbReference type="Proteomes" id="UP000265515"/>
    </source>
</evidence>
<gene>
    <name evidence="6" type="ORF">CBR_g31979</name>
</gene>
<feature type="region of interest" description="Disordered" evidence="3">
    <location>
        <begin position="281"/>
        <end position="311"/>
    </location>
</feature>
<evidence type="ECO:0000259" key="5">
    <source>
        <dbReference type="PROSITE" id="PS50994"/>
    </source>
</evidence>
<dbReference type="InterPro" id="IPR041588">
    <property type="entry name" value="Integrase_H2C2"/>
</dbReference>
<dbReference type="InterPro" id="IPR016197">
    <property type="entry name" value="Chromo-like_dom_sf"/>
</dbReference>
<feature type="domain" description="Integrase catalytic" evidence="5">
    <location>
        <begin position="1072"/>
        <end position="1180"/>
    </location>
</feature>
<dbReference type="GO" id="GO:0003676">
    <property type="term" value="F:nucleic acid binding"/>
    <property type="evidence" value="ECO:0007669"/>
    <property type="project" value="InterPro"/>
</dbReference>
<feature type="region of interest" description="Disordered" evidence="3">
    <location>
        <begin position="1"/>
        <end position="20"/>
    </location>
</feature>
<dbReference type="InterPro" id="IPR050951">
    <property type="entry name" value="Retrovirus_Pol_polyprotein"/>
</dbReference>
<comment type="caution">
    <text evidence="6">The sequence shown here is derived from an EMBL/GenBank/DDBJ whole genome shotgun (WGS) entry which is preliminary data.</text>
</comment>
<dbReference type="Gramene" id="GBG81303">
    <property type="protein sequence ID" value="GBG81303"/>
    <property type="gene ID" value="CBR_g31979"/>
</dbReference>
<dbReference type="PANTHER" id="PTHR37984:SF5">
    <property type="entry name" value="PROTEIN NYNRIN-LIKE"/>
    <property type="match status" value="1"/>
</dbReference>
<feature type="region of interest" description="Disordered" evidence="3">
    <location>
        <begin position="67"/>
        <end position="88"/>
    </location>
</feature>
<evidence type="ECO:0000256" key="1">
    <source>
        <dbReference type="ARBA" id="ARBA00023268"/>
    </source>
</evidence>
<dbReference type="SUPFAM" id="SSF53098">
    <property type="entry name" value="Ribonuclease H-like"/>
    <property type="match status" value="1"/>
</dbReference>
<dbReference type="SUPFAM" id="SSF54160">
    <property type="entry name" value="Chromo domain-like"/>
    <property type="match status" value="1"/>
</dbReference>
<feature type="domain" description="CCHC-type" evidence="4">
    <location>
        <begin position="602"/>
        <end position="617"/>
    </location>
</feature>
<keyword evidence="2" id="KW-0863">Zinc-finger</keyword>
<dbReference type="InterPro" id="IPR041577">
    <property type="entry name" value="RT_RNaseH_2"/>
</dbReference>
<dbReference type="Pfam" id="PF17919">
    <property type="entry name" value="RT_RNaseH_2"/>
    <property type="match status" value="1"/>
</dbReference>
<dbReference type="GO" id="GO:0015074">
    <property type="term" value="P:DNA integration"/>
    <property type="evidence" value="ECO:0007669"/>
    <property type="project" value="InterPro"/>
</dbReference>
<dbReference type="InterPro" id="IPR001878">
    <property type="entry name" value="Znf_CCHC"/>
</dbReference>
<dbReference type="InterPro" id="IPR001584">
    <property type="entry name" value="Integrase_cat-core"/>
</dbReference>
<dbReference type="Gene3D" id="1.10.340.70">
    <property type="match status" value="1"/>
</dbReference>
<organism evidence="6 7">
    <name type="scientific">Chara braunii</name>
    <name type="common">Braun's stonewort</name>
    <dbReference type="NCBI Taxonomy" id="69332"/>
    <lineage>
        <taxon>Eukaryota</taxon>
        <taxon>Viridiplantae</taxon>
        <taxon>Streptophyta</taxon>
        <taxon>Charophyceae</taxon>
        <taxon>Charales</taxon>
        <taxon>Characeae</taxon>
        <taxon>Chara</taxon>
    </lineage>
</organism>
<dbReference type="FunFam" id="3.30.70.270:FF:000003">
    <property type="entry name" value="Transposon Ty3-G Gag-Pol polyprotein"/>
    <property type="match status" value="1"/>
</dbReference>
<dbReference type="PROSITE" id="PS50994">
    <property type="entry name" value="INTEGRASE"/>
    <property type="match status" value="1"/>
</dbReference>
<dbReference type="InterPro" id="IPR043502">
    <property type="entry name" value="DNA/RNA_pol_sf"/>
</dbReference>
<dbReference type="FunFam" id="1.10.340.70:FF:000001">
    <property type="entry name" value="Retrovirus-related Pol polyprotein from transposon gypsy-like Protein"/>
    <property type="match status" value="1"/>
</dbReference>
<evidence type="ECO:0000256" key="2">
    <source>
        <dbReference type="PROSITE-ProRule" id="PRU00047"/>
    </source>
</evidence>
<dbReference type="Pfam" id="PF00078">
    <property type="entry name" value="RVT_1"/>
    <property type="match status" value="1"/>
</dbReference>
<dbReference type="InterPro" id="IPR043128">
    <property type="entry name" value="Rev_trsase/Diguanyl_cyclase"/>
</dbReference>